<evidence type="ECO:0000256" key="4">
    <source>
        <dbReference type="ARBA" id="ARBA00022723"/>
    </source>
</evidence>
<dbReference type="GO" id="GO:0000977">
    <property type="term" value="F:RNA polymerase II transcription regulatory region sequence-specific DNA binding"/>
    <property type="evidence" value="ECO:0007669"/>
    <property type="project" value="TreeGrafter"/>
</dbReference>
<feature type="compositionally biased region" description="Polar residues" evidence="10">
    <location>
        <begin position="314"/>
        <end position="328"/>
    </location>
</feature>
<dbReference type="GO" id="GO:0008270">
    <property type="term" value="F:zinc ion binding"/>
    <property type="evidence" value="ECO:0007669"/>
    <property type="project" value="InterPro"/>
</dbReference>
<accession>A0A6A6WRZ3</accession>
<keyword evidence="5" id="KW-0862">Zinc</keyword>
<feature type="region of interest" description="Disordered" evidence="10">
    <location>
        <begin position="156"/>
        <end position="189"/>
    </location>
</feature>
<evidence type="ECO:0000256" key="6">
    <source>
        <dbReference type="ARBA" id="ARBA00023015"/>
    </source>
</evidence>
<evidence type="ECO:0000256" key="5">
    <source>
        <dbReference type="ARBA" id="ARBA00022833"/>
    </source>
</evidence>
<dbReference type="CDD" id="cd00067">
    <property type="entry name" value="GAL4"/>
    <property type="match status" value="1"/>
</dbReference>
<keyword evidence="3" id="KW-0312">Gluconeogenesis</keyword>
<evidence type="ECO:0000256" key="7">
    <source>
        <dbReference type="ARBA" id="ARBA00023125"/>
    </source>
</evidence>
<comment type="subcellular location">
    <subcellularLocation>
        <location evidence="1">Nucleus</location>
    </subcellularLocation>
</comment>
<evidence type="ECO:0000313" key="12">
    <source>
        <dbReference type="EMBL" id="KAF2786859.1"/>
    </source>
</evidence>
<dbReference type="PANTHER" id="PTHR47659">
    <property type="entry name" value="ZN(II)2CYS6 TRANSCRIPTION FACTOR (EUROFUNG)-RELATED"/>
    <property type="match status" value="1"/>
</dbReference>
<reference evidence="12" key="1">
    <citation type="journal article" date="2020" name="Stud. Mycol.">
        <title>101 Dothideomycetes genomes: a test case for predicting lifestyles and emergence of pathogens.</title>
        <authorList>
            <person name="Haridas S."/>
            <person name="Albert R."/>
            <person name="Binder M."/>
            <person name="Bloem J."/>
            <person name="Labutti K."/>
            <person name="Salamov A."/>
            <person name="Andreopoulos B."/>
            <person name="Baker S."/>
            <person name="Barry K."/>
            <person name="Bills G."/>
            <person name="Bluhm B."/>
            <person name="Cannon C."/>
            <person name="Castanera R."/>
            <person name="Culley D."/>
            <person name="Daum C."/>
            <person name="Ezra D."/>
            <person name="Gonzalez J."/>
            <person name="Henrissat B."/>
            <person name="Kuo A."/>
            <person name="Liang C."/>
            <person name="Lipzen A."/>
            <person name="Lutzoni F."/>
            <person name="Magnuson J."/>
            <person name="Mondo S."/>
            <person name="Nolan M."/>
            <person name="Ohm R."/>
            <person name="Pangilinan J."/>
            <person name="Park H.-J."/>
            <person name="Ramirez L."/>
            <person name="Alfaro M."/>
            <person name="Sun H."/>
            <person name="Tritt A."/>
            <person name="Yoshinaga Y."/>
            <person name="Zwiers L.-H."/>
            <person name="Turgeon B."/>
            <person name="Goodwin S."/>
            <person name="Spatafora J."/>
            <person name="Crous P."/>
            <person name="Grigoriev I."/>
        </authorList>
    </citation>
    <scope>NUCLEOTIDE SEQUENCE</scope>
    <source>
        <strain evidence="12">CBS 109.77</strain>
    </source>
</reference>
<dbReference type="GO" id="GO:0005634">
    <property type="term" value="C:nucleus"/>
    <property type="evidence" value="ECO:0007669"/>
    <property type="project" value="UniProtKB-SubCell"/>
</dbReference>
<dbReference type="InterPro" id="IPR056751">
    <property type="entry name" value="PAS_13"/>
</dbReference>
<organism evidence="12 13">
    <name type="scientific">Melanomma pulvis-pyrius CBS 109.77</name>
    <dbReference type="NCBI Taxonomy" id="1314802"/>
    <lineage>
        <taxon>Eukaryota</taxon>
        <taxon>Fungi</taxon>
        <taxon>Dikarya</taxon>
        <taxon>Ascomycota</taxon>
        <taxon>Pezizomycotina</taxon>
        <taxon>Dothideomycetes</taxon>
        <taxon>Pleosporomycetidae</taxon>
        <taxon>Pleosporales</taxon>
        <taxon>Melanommataceae</taxon>
        <taxon>Melanomma</taxon>
    </lineage>
</organism>
<feature type="compositionally biased region" description="Low complexity" evidence="10">
    <location>
        <begin position="349"/>
        <end position="359"/>
    </location>
</feature>
<evidence type="ECO:0000256" key="2">
    <source>
        <dbReference type="ARBA" id="ARBA00010855"/>
    </source>
</evidence>
<evidence type="ECO:0000256" key="9">
    <source>
        <dbReference type="ARBA" id="ARBA00023242"/>
    </source>
</evidence>
<dbReference type="SUPFAM" id="SSF57701">
    <property type="entry name" value="Zn2/Cys6 DNA-binding domain"/>
    <property type="match status" value="1"/>
</dbReference>
<dbReference type="PROSITE" id="PS50048">
    <property type="entry name" value="ZN2_CY6_FUNGAL_2"/>
    <property type="match status" value="1"/>
</dbReference>
<feature type="region of interest" description="Disordered" evidence="10">
    <location>
        <begin position="303"/>
        <end position="360"/>
    </location>
</feature>
<feature type="compositionally biased region" description="Low complexity" evidence="10">
    <location>
        <begin position="34"/>
        <end position="48"/>
    </location>
</feature>
<dbReference type="InterPro" id="IPR050335">
    <property type="entry name" value="ERT1_acuK_gluconeogen_tf"/>
</dbReference>
<dbReference type="AlphaFoldDB" id="A0A6A6WRZ3"/>
<dbReference type="GO" id="GO:0000981">
    <property type="term" value="F:DNA-binding transcription factor activity, RNA polymerase II-specific"/>
    <property type="evidence" value="ECO:0007669"/>
    <property type="project" value="InterPro"/>
</dbReference>
<keyword evidence="7" id="KW-0238">DNA-binding</keyword>
<comment type="similarity">
    <text evidence="2">Belongs to the ERT1/acuK family.</text>
</comment>
<evidence type="ECO:0000256" key="3">
    <source>
        <dbReference type="ARBA" id="ARBA00022432"/>
    </source>
</evidence>
<evidence type="ECO:0000256" key="1">
    <source>
        <dbReference type="ARBA" id="ARBA00004123"/>
    </source>
</evidence>
<dbReference type="InterPro" id="IPR001138">
    <property type="entry name" value="Zn2Cys6_DnaBD"/>
</dbReference>
<dbReference type="GO" id="GO:0009267">
    <property type="term" value="P:cellular response to starvation"/>
    <property type="evidence" value="ECO:0007669"/>
    <property type="project" value="TreeGrafter"/>
</dbReference>
<gene>
    <name evidence="12" type="ORF">K505DRAFT_137338</name>
</gene>
<keyword evidence="8" id="KW-0804">Transcription</keyword>
<dbReference type="SMART" id="SM00066">
    <property type="entry name" value="GAL4"/>
    <property type="match status" value="1"/>
</dbReference>
<feature type="region of interest" description="Disordered" evidence="10">
    <location>
        <begin position="1"/>
        <end position="58"/>
    </location>
</feature>
<evidence type="ECO:0000313" key="13">
    <source>
        <dbReference type="Proteomes" id="UP000799757"/>
    </source>
</evidence>
<feature type="compositionally biased region" description="Pro residues" evidence="10">
    <location>
        <begin position="160"/>
        <end position="170"/>
    </location>
</feature>
<dbReference type="Pfam" id="PF24990">
    <property type="entry name" value="PAS_13"/>
    <property type="match status" value="1"/>
</dbReference>
<keyword evidence="9" id="KW-0539">Nucleus</keyword>
<sequence length="693" mass="76061">MSTSDAEDASPSPSYSGDPDESDMAAETKSEPHAGQASSQKSANSQKSNGKDPMRPRRKKARRACFACQRAHLTCGDERPCNRCTKRGLEDHCMDGVRKKAKYLHDAPDNALLPGVGANYRHMNGNLQAPLPGQDPGAVSMAQQGKFYTQAPSTTYYAPNPAPGQAPPQDGPVGGAFNHQQPPISPPYSQPNSAIIANVPSTGPPGPPPQMQQFGPLFDPSDPALFNFDISSLNFGNHYGALELGMLGHMSSGAAETPPSDTNMMNPMNRAAHMYNPQMSYSDNPNLPAHISFGPSGISASEWHHAHSRHGSLQMHTPHNTPTATNLDHSGHRHDSLNGPHAYTIGQGPSSLSSASPASTDMNSGYDNDNPMSAAAFFAHPNQQQVQQHSPVNRLQQENRFSVLQPIHSNTTRKRRRDTRWIYEDITKPYDYLGAFHVLYILLGKKCTSAEARMKVRTSLGNFRPLLTQAAAELDRNDLIHSERNLQRSLLTLKEHQAELATPSIICRRSGEVVGMNAEFTQLTGWPPNVLLGKEPNLNVNTGLSPDMSGESSTRTSTTPNMSAQEPDNKARPVNIIELMDERSALEWLEDFSNLAYGDPRGTTSRRVNMIRYRTQDDVARLEEVVKANSNTSGKNLKQEPTIKQETSMQRGELNMNAVVSKDGLMDCMITWLIKRDNFDIPMLVSMQVMPVL</sequence>
<protein>
    <recommendedName>
        <fullName evidence="11">Zn(2)-C6 fungal-type domain-containing protein</fullName>
    </recommendedName>
</protein>
<dbReference type="PANTHER" id="PTHR47659:SF1">
    <property type="entry name" value="TRANSCRIPTION ACTIVATOR OF GLUCONEOGENESIS ERT1"/>
    <property type="match status" value="1"/>
</dbReference>
<keyword evidence="6" id="KW-0805">Transcription regulation</keyword>
<feature type="domain" description="Zn(2)-C6 fungal-type" evidence="11">
    <location>
        <begin position="64"/>
        <end position="95"/>
    </location>
</feature>
<evidence type="ECO:0000256" key="10">
    <source>
        <dbReference type="SAM" id="MobiDB-lite"/>
    </source>
</evidence>
<evidence type="ECO:0000259" key="11">
    <source>
        <dbReference type="PROSITE" id="PS50048"/>
    </source>
</evidence>
<keyword evidence="4" id="KW-0479">Metal-binding</keyword>
<dbReference type="Gene3D" id="4.10.240.10">
    <property type="entry name" value="Zn(2)-C6 fungal-type DNA-binding domain"/>
    <property type="match status" value="1"/>
</dbReference>
<name>A0A6A6WRZ3_9PLEO</name>
<evidence type="ECO:0000256" key="8">
    <source>
        <dbReference type="ARBA" id="ARBA00023163"/>
    </source>
</evidence>
<dbReference type="InterPro" id="IPR036864">
    <property type="entry name" value="Zn2-C6_fun-type_DNA-bd_sf"/>
</dbReference>
<dbReference type="Proteomes" id="UP000799757">
    <property type="component" value="Unassembled WGS sequence"/>
</dbReference>
<dbReference type="GO" id="GO:0006094">
    <property type="term" value="P:gluconeogenesis"/>
    <property type="evidence" value="ECO:0007669"/>
    <property type="project" value="UniProtKB-KW"/>
</dbReference>
<feature type="compositionally biased region" description="Polar residues" evidence="10">
    <location>
        <begin position="540"/>
        <end position="566"/>
    </location>
</feature>
<proteinExistence type="inferred from homology"/>
<dbReference type="OrthoDB" id="2538135at2759"/>
<feature type="region of interest" description="Disordered" evidence="10">
    <location>
        <begin position="540"/>
        <end position="568"/>
    </location>
</feature>
<keyword evidence="13" id="KW-1185">Reference proteome</keyword>
<dbReference type="EMBL" id="MU002395">
    <property type="protein sequence ID" value="KAF2786859.1"/>
    <property type="molecule type" value="Genomic_DNA"/>
</dbReference>